<feature type="domain" description="CBM39" evidence="6">
    <location>
        <begin position="21"/>
        <end position="122"/>
    </location>
</feature>
<evidence type="ECO:0000313" key="8">
    <source>
        <dbReference type="Proteomes" id="UP000663880"/>
    </source>
</evidence>
<dbReference type="InterPro" id="IPR050546">
    <property type="entry name" value="Glycosyl_Hydrlase_16"/>
</dbReference>
<keyword evidence="3" id="KW-0391">Immunity</keyword>
<dbReference type="PANTHER" id="PTHR10963:SF60">
    <property type="entry name" value="GRAM-NEGATIVE BACTERIA-BINDING PROTEIN 1-RELATED"/>
    <property type="match status" value="1"/>
</dbReference>
<evidence type="ECO:0000256" key="3">
    <source>
        <dbReference type="ARBA" id="ARBA00022859"/>
    </source>
</evidence>
<reference evidence="7" key="1">
    <citation type="submission" date="2021-02" db="EMBL/GenBank/DDBJ databases">
        <authorList>
            <person name="Steward A R."/>
        </authorList>
    </citation>
    <scope>NUCLEOTIDE SEQUENCE</scope>
</reference>
<dbReference type="Pfam" id="PF15886">
    <property type="entry name" value="CBM39"/>
    <property type="match status" value="1"/>
</dbReference>
<sequence length="474" mass="52520">MSIKPVGRVAILFFILSAHAQSSPDVTIQAFRPKGVRVSIQDPEKKLNQFVFQGNVNRNINVNDVGQISGEVIKPTNGAWVFEDPTISLKPGDVINYYVFVTRERKGYVNDNLTFTVTELVDPSSPAKPSSPDCKSTVTEVAGGKVCAGQVIFEDNFDRLQDLWYIEQYIPDQPDYPFVSYQRPPKSQTVAVDNGYLRIAPQLQQDLAGFSNSSILSGTLDLTSGCTSRTTYSSKCSVSAWGASILPPVVTGRLTTKLAFKYGVVEVRAKLPKGDWLYPDIGLEPLMNKYGFMNYASGLIRIAGARGNNELNLGAEDLSNKVLYGGPIMDFDCRGHLLRKRSAAKPWSNDFHTYSARWEPGRITLAVDGIEWARIEPSANGFQGLLGRDCPLPRDLLATGSNMAPFDDYFYLTLGVAAGGISEFPDGSYTSGSRPKPWRNPGRKASLNFWQDIEAWWNTWTQPLIVDYVRIRAI</sequence>
<dbReference type="PROSITE" id="PS51969">
    <property type="entry name" value="CBM39"/>
    <property type="match status" value="1"/>
</dbReference>
<feature type="chain" id="PRO_5032405530" evidence="4">
    <location>
        <begin position="21"/>
        <end position="474"/>
    </location>
</feature>
<dbReference type="EMBL" id="CAJOBZ010000061">
    <property type="protein sequence ID" value="CAF4926138.1"/>
    <property type="molecule type" value="Genomic_DNA"/>
</dbReference>
<feature type="domain" description="GH16" evidence="5">
    <location>
        <begin position="123"/>
        <end position="474"/>
    </location>
</feature>
<dbReference type="SUPFAM" id="SSF49899">
    <property type="entry name" value="Concanavalin A-like lectins/glucanases"/>
    <property type="match status" value="1"/>
</dbReference>
<dbReference type="Gene3D" id="2.60.120.200">
    <property type="match status" value="1"/>
</dbReference>
<keyword evidence="4" id="KW-0732">Signal</keyword>
<keyword evidence="2" id="KW-0399">Innate immunity</keyword>
<comment type="caution">
    <text evidence="7">The sequence shown here is derived from an EMBL/GenBank/DDBJ whole genome shotgun (WGS) entry which is preliminary data.</text>
</comment>
<proteinExistence type="inferred from homology"/>
<evidence type="ECO:0000256" key="4">
    <source>
        <dbReference type="SAM" id="SignalP"/>
    </source>
</evidence>
<gene>
    <name evidence="7" type="ORF">PMACD_LOCUS13468</name>
</gene>
<dbReference type="InterPro" id="IPR000757">
    <property type="entry name" value="Beta-glucanase-like"/>
</dbReference>
<evidence type="ECO:0000256" key="1">
    <source>
        <dbReference type="ARBA" id="ARBA00008781"/>
    </source>
</evidence>
<accession>A0A821WPK3</accession>
<organism evidence="7 8">
    <name type="scientific">Pieris macdunnoughi</name>
    <dbReference type="NCBI Taxonomy" id="345717"/>
    <lineage>
        <taxon>Eukaryota</taxon>
        <taxon>Metazoa</taxon>
        <taxon>Ecdysozoa</taxon>
        <taxon>Arthropoda</taxon>
        <taxon>Hexapoda</taxon>
        <taxon>Insecta</taxon>
        <taxon>Pterygota</taxon>
        <taxon>Neoptera</taxon>
        <taxon>Endopterygota</taxon>
        <taxon>Lepidoptera</taxon>
        <taxon>Glossata</taxon>
        <taxon>Ditrysia</taxon>
        <taxon>Papilionoidea</taxon>
        <taxon>Pieridae</taxon>
        <taxon>Pierinae</taxon>
        <taxon>Pieris</taxon>
    </lineage>
</organism>
<comment type="similarity">
    <text evidence="1">Belongs to the insect beta-1,3-glucan binding protein family.</text>
</comment>
<evidence type="ECO:0000256" key="2">
    <source>
        <dbReference type="ARBA" id="ARBA00022588"/>
    </source>
</evidence>
<dbReference type="Proteomes" id="UP000663880">
    <property type="component" value="Unassembled WGS sequence"/>
</dbReference>
<evidence type="ECO:0000313" key="7">
    <source>
        <dbReference type="EMBL" id="CAF4926138.1"/>
    </source>
</evidence>
<dbReference type="GO" id="GO:0030246">
    <property type="term" value="F:carbohydrate binding"/>
    <property type="evidence" value="ECO:0007669"/>
    <property type="project" value="InterPro"/>
</dbReference>
<dbReference type="PANTHER" id="PTHR10963">
    <property type="entry name" value="GLYCOSYL HYDROLASE-RELATED"/>
    <property type="match status" value="1"/>
</dbReference>
<dbReference type="PROSITE" id="PS51762">
    <property type="entry name" value="GH16_2"/>
    <property type="match status" value="1"/>
</dbReference>
<evidence type="ECO:0000259" key="6">
    <source>
        <dbReference type="PROSITE" id="PS51969"/>
    </source>
</evidence>
<dbReference type="GO" id="GO:0004553">
    <property type="term" value="F:hydrolase activity, hydrolyzing O-glycosyl compounds"/>
    <property type="evidence" value="ECO:0007669"/>
    <property type="project" value="InterPro"/>
</dbReference>
<evidence type="ECO:0000259" key="5">
    <source>
        <dbReference type="PROSITE" id="PS51762"/>
    </source>
</evidence>
<name>A0A821WPK3_9NEOP</name>
<dbReference type="InterPro" id="IPR043030">
    <property type="entry name" value="BGBP_N_sf"/>
</dbReference>
<keyword evidence="8" id="KW-1185">Reference proteome</keyword>
<protein>
    <submittedName>
        <fullName evidence="7">Uncharacterized protein</fullName>
    </submittedName>
</protein>
<dbReference type="GO" id="GO:0045087">
    <property type="term" value="P:innate immune response"/>
    <property type="evidence" value="ECO:0007669"/>
    <property type="project" value="UniProtKB-KW"/>
</dbReference>
<dbReference type="AlphaFoldDB" id="A0A821WPK3"/>
<dbReference type="InterPro" id="IPR031756">
    <property type="entry name" value="BGBP_N"/>
</dbReference>
<feature type="signal peptide" evidence="4">
    <location>
        <begin position="1"/>
        <end position="20"/>
    </location>
</feature>
<dbReference type="Gene3D" id="2.60.40.2140">
    <property type="entry name" value="Beta-1,3-glucan-recognition protein, N-terminal domain"/>
    <property type="match status" value="1"/>
</dbReference>
<dbReference type="GO" id="GO:0005975">
    <property type="term" value="P:carbohydrate metabolic process"/>
    <property type="evidence" value="ECO:0007669"/>
    <property type="project" value="InterPro"/>
</dbReference>
<dbReference type="OrthoDB" id="4781at2759"/>
<dbReference type="InterPro" id="IPR013320">
    <property type="entry name" value="ConA-like_dom_sf"/>
</dbReference>